<dbReference type="Proteomes" id="UP000471745">
    <property type="component" value="Unassembled WGS sequence"/>
</dbReference>
<accession>A0A9X5CJL8</accession>
<comment type="caution">
    <text evidence="2">The sequence shown here is derived from an EMBL/GenBank/DDBJ whole genome shotgun (WGS) entry which is preliminary data.</text>
</comment>
<gene>
    <name evidence="2" type="ORF">G3I18_06350</name>
</gene>
<sequence length="51" mass="5271">MADAPHQRYAPGRVGVPEAAARTGHGAAAGTNADAVLLDVRELHEWQAGHA</sequence>
<organism evidence="2 3">
    <name type="scientific">Actinospica acidiphila</name>
    <dbReference type="NCBI Taxonomy" id="304899"/>
    <lineage>
        <taxon>Bacteria</taxon>
        <taxon>Bacillati</taxon>
        <taxon>Actinomycetota</taxon>
        <taxon>Actinomycetes</taxon>
        <taxon>Catenulisporales</taxon>
        <taxon>Actinospicaceae</taxon>
        <taxon>Actinospica</taxon>
    </lineage>
</organism>
<feature type="non-terminal residue" evidence="2">
    <location>
        <position position="51"/>
    </location>
</feature>
<feature type="compositionally biased region" description="Low complexity" evidence="1">
    <location>
        <begin position="19"/>
        <end position="28"/>
    </location>
</feature>
<protein>
    <submittedName>
        <fullName evidence="2">Rhodanese-like domain-containing protein</fullName>
    </submittedName>
</protein>
<evidence type="ECO:0000313" key="3">
    <source>
        <dbReference type="Proteomes" id="UP000471745"/>
    </source>
</evidence>
<evidence type="ECO:0000256" key="1">
    <source>
        <dbReference type="SAM" id="MobiDB-lite"/>
    </source>
</evidence>
<dbReference type="AlphaFoldDB" id="A0A9X5CJL8"/>
<reference evidence="2 3" key="1">
    <citation type="submission" date="2020-01" db="EMBL/GenBank/DDBJ databases">
        <title>Insect and environment-associated Actinomycetes.</title>
        <authorList>
            <person name="Currrie C."/>
            <person name="Chevrette M."/>
            <person name="Carlson C."/>
            <person name="Stubbendieck R."/>
            <person name="Wendt-Pienkowski E."/>
        </authorList>
    </citation>
    <scope>NUCLEOTIDE SEQUENCE [LARGE SCALE GENOMIC DNA]</scope>
    <source>
        <strain evidence="2 3">SID8189</strain>
    </source>
</reference>
<keyword evidence="3" id="KW-1185">Reference proteome</keyword>
<proteinExistence type="predicted"/>
<dbReference type="InterPro" id="IPR036873">
    <property type="entry name" value="Rhodanese-like_dom_sf"/>
</dbReference>
<evidence type="ECO:0000313" key="2">
    <source>
        <dbReference type="EMBL" id="NEC48196.1"/>
    </source>
</evidence>
<feature type="region of interest" description="Disordered" evidence="1">
    <location>
        <begin position="1"/>
        <end position="28"/>
    </location>
</feature>
<dbReference type="SUPFAM" id="SSF52821">
    <property type="entry name" value="Rhodanese/Cell cycle control phosphatase"/>
    <property type="match status" value="1"/>
</dbReference>
<name>A0A9X5CJL8_9ACTN</name>
<dbReference type="EMBL" id="JAAGNA010000215">
    <property type="protein sequence ID" value="NEC48196.1"/>
    <property type="molecule type" value="Genomic_DNA"/>
</dbReference>